<keyword evidence="5" id="KW-0862">Zinc</keyword>
<evidence type="ECO:0000256" key="11">
    <source>
        <dbReference type="SAM" id="MobiDB-lite"/>
    </source>
</evidence>
<dbReference type="InterPro" id="IPR002110">
    <property type="entry name" value="Ankyrin_rpt"/>
</dbReference>
<dbReference type="FunFam" id="1.10.220.150:FF:000003">
    <property type="entry name" value="ARF GTPase-activating protein GIT2 isoform 1"/>
    <property type="match status" value="1"/>
</dbReference>
<feature type="domain" description="Arf-GAP" evidence="12">
    <location>
        <begin position="6"/>
        <end position="120"/>
    </location>
</feature>
<dbReference type="PROSITE" id="PS50297">
    <property type="entry name" value="ANK_REP_REGION"/>
    <property type="match status" value="1"/>
</dbReference>
<feature type="region of interest" description="Disordered" evidence="11">
    <location>
        <begin position="359"/>
        <end position="391"/>
    </location>
</feature>
<dbReference type="GO" id="GO:0007420">
    <property type="term" value="P:brain development"/>
    <property type="evidence" value="ECO:0007669"/>
    <property type="project" value="InterPro"/>
</dbReference>
<dbReference type="AlphaFoldDB" id="A0A8B9TPB9"/>
<dbReference type="Pfam" id="PF08518">
    <property type="entry name" value="GIT_SHD"/>
    <property type="match status" value="2"/>
</dbReference>
<dbReference type="GO" id="GO:0031267">
    <property type="term" value="F:small GTPase binding"/>
    <property type="evidence" value="ECO:0007669"/>
    <property type="project" value="TreeGrafter"/>
</dbReference>
<dbReference type="PROSITE" id="PS50115">
    <property type="entry name" value="ARFGAP"/>
    <property type="match status" value="1"/>
</dbReference>
<reference evidence="13" key="1">
    <citation type="submission" date="2019-08" db="EMBL/GenBank/DDBJ databases">
        <title>Three high-quality genomes provides insights into domestication of ducks.</title>
        <authorList>
            <person name="Hou Z.C."/>
            <person name="Zhu F."/>
            <person name="Yin Z.T."/>
            <person name="Zhang F."/>
        </authorList>
    </citation>
    <scope>NUCLEOTIDE SEQUENCE [LARGE SCALE GENOMIC DNA]</scope>
</reference>
<dbReference type="InterPro" id="IPR037278">
    <property type="entry name" value="ARFGAP/RecO"/>
</dbReference>
<evidence type="ECO:0000256" key="10">
    <source>
        <dbReference type="SAM" id="Coils"/>
    </source>
</evidence>
<dbReference type="PANTHER" id="PTHR46097">
    <property type="entry name" value="G PROTEIN-COUPLED RECEPTOR KINASE INTERACTING ARFGAP"/>
    <property type="match status" value="1"/>
</dbReference>
<evidence type="ECO:0000256" key="1">
    <source>
        <dbReference type="ARBA" id="ARBA00022468"/>
    </source>
</evidence>
<dbReference type="InterPro" id="IPR038508">
    <property type="entry name" value="ArfGAP_dom_sf"/>
</dbReference>
<dbReference type="PANTHER" id="PTHR46097:SF4">
    <property type="entry name" value="ARF GTPASE-ACTIVATING PROTEIN GIT2"/>
    <property type="match status" value="1"/>
</dbReference>
<keyword evidence="1" id="KW-0343">GTPase activation</keyword>
<dbReference type="GO" id="GO:0008277">
    <property type="term" value="P:regulation of G protein-coupled receptor signaling pathway"/>
    <property type="evidence" value="ECO:0007669"/>
    <property type="project" value="TreeGrafter"/>
</dbReference>
<dbReference type="InterPro" id="IPR047161">
    <property type="entry name" value="GIT-like"/>
</dbReference>
<dbReference type="InterPro" id="IPR032352">
    <property type="entry name" value="GIT1/2_CC"/>
</dbReference>
<dbReference type="FunFam" id="1.20.120.330:FF:000002">
    <property type="entry name" value="ARF GTPase-activating protein GIT2 isoform 1"/>
    <property type="match status" value="1"/>
</dbReference>
<dbReference type="InterPro" id="IPR013724">
    <property type="entry name" value="GIT_SHD"/>
</dbReference>
<organism evidence="13 14">
    <name type="scientific">Anas platyrhynchos</name>
    <name type="common">Mallard</name>
    <name type="synonym">Anas boschas</name>
    <dbReference type="NCBI Taxonomy" id="8839"/>
    <lineage>
        <taxon>Eukaryota</taxon>
        <taxon>Metazoa</taxon>
        <taxon>Chordata</taxon>
        <taxon>Craniata</taxon>
        <taxon>Vertebrata</taxon>
        <taxon>Euteleostomi</taxon>
        <taxon>Archelosauria</taxon>
        <taxon>Archosauria</taxon>
        <taxon>Dinosauria</taxon>
        <taxon>Saurischia</taxon>
        <taxon>Theropoda</taxon>
        <taxon>Coelurosauria</taxon>
        <taxon>Aves</taxon>
        <taxon>Neognathae</taxon>
        <taxon>Galloanserae</taxon>
        <taxon>Anseriformes</taxon>
        <taxon>Anatidae</taxon>
        <taxon>Anatinae</taxon>
        <taxon>Anas</taxon>
    </lineage>
</organism>
<feature type="region of interest" description="Disordered" evidence="11">
    <location>
        <begin position="549"/>
        <end position="591"/>
    </location>
</feature>
<dbReference type="SMART" id="SM00555">
    <property type="entry name" value="GIT"/>
    <property type="match status" value="2"/>
</dbReference>
<keyword evidence="4 9" id="KW-0863">Zinc-finger</keyword>
<feature type="coiled-coil region" evidence="10">
    <location>
        <begin position="412"/>
        <end position="446"/>
    </location>
</feature>
<dbReference type="GO" id="GO:0098793">
    <property type="term" value="C:presynapse"/>
    <property type="evidence" value="ECO:0007669"/>
    <property type="project" value="GOC"/>
</dbReference>
<dbReference type="GO" id="GO:0036465">
    <property type="term" value="P:synaptic vesicle recycling"/>
    <property type="evidence" value="ECO:0007669"/>
    <property type="project" value="TreeGrafter"/>
</dbReference>
<dbReference type="Pfam" id="PF12796">
    <property type="entry name" value="Ank_2"/>
    <property type="match status" value="1"/>
</dbReference>
<keyword evidence="2" id="KW-0479">Metal-binding</keyword>
<dbReference type="Pfam" id="PF12205">
    <property type="entry name" value="GIT1_C"/>
    <property type="match status" value="1"/>
</dbReference>
<dbReference type="SMART" id="SM00248">
    <property type="entry name" value="ANK"/>
    <property type="match status" value="3"/>
</dbReference>
<feature type="compositionally biased region" description="Polar residues" evidence="11">
    <location>
        <begin position="450"/>
        <end position="468"/>
    </location>
</feature>
<proteinExistence type="predicted"/>
<evidence type="ECO:0000256" key="3">
    <source>
        <dbReference type="ARBA" id="ARBA00022737"/>
    </source>
</evidence>
<dbReference type="Gene3D" id="1.20.5.170">
    <property type="match status" value="1"/>
</dbReference>
<dbReference type="Pfam" id="PF16559">
    <property type="entry name" value="GIT_CC"/>
    <property type="match status" value="1"/>
</dbReference>
<evidence type="ECO:0000256" key="7">
    <source>
        <dbReference type="ARBA" id="ARBA00023054"/>
    </source>
</evidence>
<keyword evidence="7 10" id="KW-0175">Coiled coil</keyword>
<dbReference type="GO" id="GO:0008270">
    <property type="term" value="F:zinc ion binding"/>
    <property type="evidence" value="ECO:0007669"/>
    <property type="project" value="UniProtKB-KW"/>
</dbReference>
<dbReference type="SUPFAM" id="SSF57863">
    <property type="entry name" value="ArfGap/RecO-like zinc finger"/>
    <property type="match status" value="1"/>
</dbReference>
<name>A0A8B9TPB9_ANAPL</name>
<evidence type="ECO:0000256" key="9">
    <source>
        <dbReference type="PROSITE-ProRule" id="PRU00288"/>
    </source>
</evidence>
<dbReference type="Proteomes" id="UP000694400">
    <property type="component" value="Chromosome 17"/>
</dbReference>
<evidence type="ECO:0000256" key="5">
    <source>
        <dbReference type="ARBA" id="ARBA00022833"/>
    </source>
</evidence>
<accession>A0A8B9TPB9</accession>
<dbReference type="SUPFAM" id="SSF48403">
    <property type="entry name" value="Ankyrin repeat"/>
    <property type="match status" value="1"/>
</dbReference>
<dbReference type="GO" id="GO:0005096">
    <property type="term" value="F:GTPase activator activity"/>
    <property type="evidence" value="ECO:0007669"/>
    <property type="project" value="UniProtKB-KW"/>
</dbReference>
<dbReference type="Ensembl" id="ENSAPLT00020026144.1">
    <property type="protein sequence ID" value="ENSAPLP00020024234.1"/>
    <property type="gene ID" value="ENSAPLG00020016725.1"/>
</dbReference>
<dbReference type="Gene3D" id="1.20.120.330">
    <property type="entry name" value="Nucleotidyltransferases domain 2"/>
    <property type="match status" value="1"/>
</dbReference>
<dbReference type="SMART" id="SM00105">
    <property type="entry name" value="ArfGap"/>
    <property type="match status" value="1"/>
</dbReference>
<dbReference type="FunFam" id="1.20.5.170:FF:000015">
    <property type="entry name" value="ARF GTPase-activating protein GIT2 isoform 1"/>
    <property type="match status" value="1"/>
</dbReference>
<reference evidence="13" key="2">
    <citation type="submission" date="2025-08" db="UniProtKB">
        <authorList>
            <consortium name="Ensembl"/>
        </authorList>
    </citation>
    <scope>IDENTIFICATION</scope>
</reference>
<keyword evidence="3" id="KW-0677">Repeat</keyword>
<feature type="repeat" description="ANK" evidence="8">
    <location>
        <begin position="162"/>
        <end position="194"/>
    </location>
</feature>
<evidence type="ECO:0000256" key="4">
    <source>
        <dbReference type="ARBA" id="ARBA00022771"/>
    </source>
</evidence>
<dbReference type="GO" id="GO:0032012">
    <property type="term" value="P:regulation of ARF protein signal transduction"/>
    <property type="evidence" value="ECO:0007669"/>
    <property type="project" value="InterPro"/>
</dbReference>
<feature type="compositionally biased region" description="Low complexity" evidence="11">
    <location>
        <begin position="577"/>
        <end position="589"/>
    </location>
</feature>
<evidence type="ECO:0000256" key="8">
    <source>
        <dbReference type="PROSITE-ProRule" id="PRU00023"/>
    </source>
</evidence>
<dbReference type="Gene3D" id="1.25.40.20">
    <property type="entry name" value="Ankyrin repeat-containing domain"/>
    <property type="match status" value="1"/>
</dbReference>
<dbReference type="InterPro" id="IPR001164">
    <property type="entry name" value="ArfGAP_dom"/>
</dbReference>
<dbReference type="PROSITE" id="PS50088">
    <property type="entry name" value="ANK_REPEAT"/>
    <property type="match status" value="1"/>
</dbReference>
<evidence type="ECO:0000313" key="13">
    <source>
        <dbReference type="Ensembl" id="ENSAPLP00020024234.1"/>
    </source>
</evidence>
<dbReference type="Gene3D" id="1.10.220.150">
    <property type="entry name" value="Arf GTPase activating protein"/>
    <property type="match status" value="1"/>
</dbReference>
<sequence>FPPQPCFEQYSFSDPCWASINRGILICDECCSVHRSLGRHISQVRHLKHTPWPPTLLQMVETLYNNGANSIWEHSLLDPASVMSGRRKANPQDKVHPNKAEFIRAKYQMLAFVHRLPCREDDSVTAKDLSKQLHSSVRTGNLETCLRLLSLGAQANFFHPEKGNTPLHVAAKAGQTLQAELLAVYGADPGTQDSNGKTPVDYARQGGHHELAERLVEIQYELTDRLAFYLCGRKPGDSLDVSELAKAAKKKLQSLSNHLFEELAMDVYDEVDRRETDAVWLATQNHSTLVTETTVVPFLPVNPEYSSTRNQGRQKLARFNAHEFATLVIDILSDAKRRQQGNPVSGSKENVELILKSISNQHSSENEDTDLETNAAKSNRQKSLDSDLSDGPVTAQEYMQVKNALVASEVKIQQLMKVNINLSDELRVMQKKLQTLQSENTNLRRQATTNIYQVQSGSDYTDPTNNSSLKRRPSARGSRPMSMYETGSGQKPYLPMGEVPYPEESITRLQPFPPHIGRSAFVTSSSSLPSFPSTLSWSRDESTRRVKYLPNWSLPGGGGRDGRGASFGRGRDPSPRTPTAAPSSSLPSTEDVIRKTEQITKNIQELLRAAQENKHDSYIPCSERIHVAVTEMAALFPKKPKSELVRTSLRLLTSSAYRLQSECKKTLPVETCPTTDIQLVTQQVIQCAYDIAKAAKQLVTITTKENNN</sequence>
<evidence type="ECO:0000313" key="14">
    <source>
        <dbReference type="Proteomes" id="UP000694400"/>
    </source>
</evidence>
<dbReference type="InterPro" id="IPR022018">
    <property type="entry name" value="GIT1_C"/>
</dbReference>
<dbReference type="InterPro" id="IPR036770">
    <property type="entry name" value="Ankyrin_rpt-contain_sf"/>
</dbReference>
<dbReference type="Pfam" id="PF01412">
    <property type="entry name" value="ArfGap"/>
    <property type="match status" value="1"/>
</dbReference>
<reference evidence="13" key="3">
    <citation type="submission" date="2025-09" db="UniProtKB">
        <authorList>
            <consortium name="Ensembl"/>
        </authorList>
    </citation>
    <scope>IDENTIFICATION</scope>
</reference>
<evidence type="ECO:0000259" key="12">
    <source>
        <dbReference type="PROSITE" id="PS50115"/>
    </source>
</evidence>
<keyword evidence="6 8" id="KW-0040">ANK repeat</keyword>
<evidence type="ECO:0000256" key="6">
    <source>
        <dbReference type="ARBA" id="ARBA00023043"/>
    </source>
</evidence>
<protein>
    <submittedName>
        <fullName evidence="13">GIT ArfGAP 2</fullName>
    </submittedName>
</protein>
<feature type="region of interest" description="Disordered" evidence="11">
    <location>
        <begin position="450"/>
        <end position="499"/>
    </location>
</feature>
<dbReference type="FunFam" id="1.25.40.20:FF:000013">
    <property type="entry name" value="ARF GTPase-activating protein GIT1 isoform 1"/>
    <property type="match status" value="1"/>
</dbReference>
<evidence type="ECO:0000256" key="2">
    <source>
        <dbReference type="ARBA" id="ARBA00022723"/>
    </source>
</evidence>